<dbReference type="RefSeq" id="XP_012770125.1">
    <property type="nucleotide sequence ID" value="XM_012914671.1"/>
</dbReference>
<keyword evidence="1" id="KW-0812">Transmembrane</keyword>
<dbReference type="OrthoDB" id="10499672at2759"/>
<dbReference type="Proteomes" id="UP000033188">
    <property type="component" value="Chromosome 5"/>
</dbReference>
<dbReference type="AlphaFoldDB" id="A0A061DE34"/>
<name>A0A061DE34_BABBI</name>
<reference evidence="3" key="1">
    <citation type="journal article" date="2014" name="Nucleic Acids Res.">
        <title>The evolutionary dynamics of variant antigen genes in Babesia reveal a history of genomic innovation underlying host-parasite interaction.</title>
        <authorList>
            <person name="Jackson A.P."/>
            <person name="Otto T.D."/>
            <person name="Darby A."/>
            <person name="Ramaprasad A."/>
            <person name="Xia D."/>
            <person name="Echaide I.E."/>
            <person name="Farber M."/>
            <person name="Gahlot S."/>
            <person name="Gamble J."/>
            <person name="Gupta D."/>
            <person name="Gupta Y."/>
            <person name="Jackson L."/>
            <person name="Malandrin L."/>
            <person name="Malas T.B."/>
            <person name="Moussa E."/>
            <person name="Nair M."/>
            <person name="Reid A.J."/>
            <person name="Sanders M."/>
            <person name="Sharma J."/>
            <person name="Tracey A."/>
            <person name="Quail M.A."/>
            <person name="Weir W."/>
            <person name="Wastling J.M."/>
            <person name="Hall N."/>
            <person name="Willadsen P."/>
            <person name="Lingelbach K."/>
            <person name="Shiels B."/>
            <person name="Tait A."/>
            <person name="Berriman M."/>
            <person name="Allred D.R."/>
            <person name="Pain A."/>
        </authorList>
    </citation>
    <scope>NUCLEOTIDE SEQUENCE [LARGE SCALE GENOMIC DNA]</scope>
    <source>
        <strain evidence="3">Bond</strain>
    </source>
</reference>
<protein>
    <submittedName>
        <fullName evidence="2">Uncharacterized protein</fullName>
    </submittedName>
</protein>
<evidence type="ECO:0000313" key="3">
    <source>
        <dbReference type="Proteomes" id="UP000033188"/>
    </source>
</evidence>
<gene>
    <name evidence="2" type="ORF">BBBOND_0404270</name>
</gene>
<keyword evidence="1" id="KW-0472">Membrane</keyword>
<feature type="transmembrane region" description="Helical" evidence="1">
    <location>
        <begin position="36"/>
        <end position="56"/>
    </location>
</feature>
<proteinExistence type="predicted"/>
<organism evidence="2 3">
    <name type="scientific">Babesia bigemina</name>
    <dbReference type="NCBI Taxonomy" id="5866"/>
    <lineage>
        <taxon>Eukaryota</taxon>
        <taxon>Sar</taxon>
        <taxon>Alveolata</taxon>
        <taxon>Apicomplexa</taxon>
        <taxon>Aconoidasida</taxon>
        <taxon>Piroplasmida</taxon>
        <taxon>Babesiidae</taxon>
        <taxon>Babesia</taxon>
    </lineage>
</organism>
<accession>A0A061DE34</accession>
<dbReference type="VEuPathDB" id="PiroplasmaDB:BBBOND_0404270"/>
<evidence type="ECO:0000313" key="2">
    <source>
        <dbReference type="EMBL" id="CDR97939.1"/>
    </source>
</evidence>
<keyword evidence="1" id="KW-1133">Transmembrane helix</keyword>
<sequence>MLRFNECKAEDRVLPKPTEAPEYNADYTTTMMSGGLLASLILKVPSAFFLTGAVFISRCFAADAPIEWSKAIVPLSGMMPSLFRLTTDVVQCLWNGTPL</sequence>
<dbReference type="EMBL" id="LK391711">
    <property type="protein sequence ID" value="CDR97939.1"/>
    <property type="molecule type" value="Genomic_DNA"/>
</dbReference>
<evidence type="ECO:0000256" key="1">
    <source>
        <dbReference type="SAM" id="Phobius"/>
    </source>
</evidence>
<keyword evidence="3" id="KW-1185">Reference proteome</keyword>
<dbReference type="GeneID" id="24566480"/>
<dbReference type="KEGG" id="bbig:BBBOND_0404270"/>